<proteinExistence type="predicted"/>
<keyword evidence="2" id="KW-1185">Reference proteome</keyword>
<protein>
    <submittedName>
        <fullName evidence="1">Uncharacterized protein</fullName>
    </submittedName>
</protein>
<dbReference type="PANTHER" id="PTHR33437">
    <property type="entry name" value="OS06G0361200 PROTEIN"/>
    <property type="match status" value="1"/>
</dbReference>
<accession>A0ABR0Q7Z5</accession>
<dbReference type="PANTHER" id="PTHR33437:SF2">
    <property type="entry name" value="OS06G0361200 PROTEIN"/>
    <property type="match status" value="1"/>
</dbReference>
<sequence>MKLSLLINPMSSLKKLSKIKLAQPSYSYVKPYSYRIDHLKIPPNYQPHTFQQLDGKRNPCQYVAHFVDTYNNIRTNGDLMAHHSLKKSILLLALLTFPYKALHELPVKLALFELPDTARLNFLRYGYPELLVTWLFVSFLIGSS</sequence>
<organism evidence="1 2">
    <name type="scientific">Gossypium arboreum</name>
    <name type="common">Tree cotton</name>
    <name type="synonym">Gossypium nanking</name>
    <dbReference type="NCBI Taxonomy" id="29729"/>
    <lineage>
        <taxon>Eukaryota</taxon>
        <taxon>Viridiplantae</taxon>
        <taxon>Streptophyta</taxon>
        <taxon>Embryophyta</taxon>
        <taxon>Tracheophyta</taxon>
        <taxon>Spermatophyta</taxon>
        <taxon>Magnoliopsida</taxon>
        <taxon>eudicotyledons</taxon>
        <taxon>Gunneridae</taxon>
        <taxon>Pentapetalae</taxon>
        <taxon>rosids</taxon>
        <taxon>malvids</taxon>
        <taxon>Malvales</taxon>
        <taxon>Malvaceae</taxon>
        <taxon>Malvoideae</taxon>
        <taxon>Gossypium</taxon>
    </lineage>
</organism>
<evidence type="ECO:0000313" key="1">
    <source>
        <dbReference type="EMBL" id="KAK5835347.1"/>
    </source>
</evidence>
<dbReference type="EMBL" id="JARKNE010000004">
    <property type="protein sequence ID" value="KAK5835347.1"/>
    <property type="molecule type" value="Genomic_DNA"/>
</dbReference>
<name>A0ABR0Q7Z5_GOSAR</name>
<reference evidence="1 2" key="1">
    <citation type="submission" date="2023-03" db="EMBL/GenBank/DDBJ databases">
        <title>WGS of Gossypium arboreum.</title>
        <authorList>
            <person name="Yu D."/>
        </authorList>
    </citation>
    <scope>NUCLEOTIDE SEQUENCE [LARGE SCALE GENOMIC DNA]</scope>
    <source>
        <tissue evidence="1">Leaf</tissue>
    </source>
</reference>
<comment type="caution">
    <text evidence="1">The sequence shown here is derived from an EMBL/GenBank/DDBJ whole genome shotgun (WGS) entry which is preliminary data.</text>
</comment>
<dbReference type="Proteomes" id="UP001358586">
    <property type="component" value="Chromosome 4"/>
</dbReference>
<evidence type="ECO:0000313" key="2">
    <source>
        <dbReference type="Proteomes" id="UP001358586"/>
    </source>
</evidence>
<gene>
    <name evidence="1" type="ORF">PVK06_011035</name>
</gene>